<evidence type="ECO:0000313" key="1">
    <source>
        <dbReference type="EMBL" id="CRK96736.1"/>
    </source>
</evidence>
<dbReference type="AlphaFoldDB" id="A0A1J1I8Z4"/>
<dbReference type="Proteomes" id="UP000183832">
    <property type="component" value="Unassembled WGS sequence"/>
</dbReference>
<gene>
    <name evidence="1" type="ORF">CLUMA_CG010237</name>
</gene>
<keyword evidence="2" id="KW-1185">Reference proteome</keyword>
<organism evidence="1 2">
    <name type="scientific">Clunio marinus</name>
    <dbReference type="NCBI Taxonomy" id="568069"/>
    <lineage>
        <taxon>Eukaryota</taxon>
        <taxon>Metazoa</taxon>
        <taxon>Ecdysozoa</taxon>
        <taxon>Arthropoda</taxon>
        <taxon>Hexapoda</taxon>
        <taxon>Insecta</taxon>
        <taxon>Pterygota</taxon>
        <taxon>Neoptera</taxon>
        <taxon>Endopterygota</taxon>
        <taxon>Diptera</taxon>
        <taxon>Nematocera</taxon>
        <taxon>Chironomoidea</taxon>
        <taxon>Chironomidae</taxon>
        <taxon>Clunio</taxon>
    </lineage>
</organism>
<sequence>MTHCQVTDYKPLKIKGHFKSLKILNILLATKTATKVICKEIFMFSKKLHKSSEKEVDINLSTLRRASLSSADQGQVHIG</sequence>
<proteinExistence type="predicted"/>
<evidence type="ECO:0000313" key="2">
    <source>
        <dbReference type="Proteomes" id="UP000183832"/>
    </source>
</evidence>
<accession>A0A1J1I8Z4</accession>
<protein>
    <submittedName>
        <fullName evidence="1">CLUMA_CG010237, isoform A</fullName>
    </submittedName>
</protein>
<dbReference type="EMBL" id="CVRI01000044">
    <property type="protein sequence ID" value="CRK96736.1"/>
    <property type="molecule type" value="Genomic_DNA"/>
</dbReference>
<name>A0A1J1I8Z4_9DIPT</name>
<reference evidence="1 2" key="1">
    <citation type="submission" date="2015-04" db="EMBL/GenBank/DDBJ databases">
        <authorList>
            <person name="Syromyatnikov M.Y."/>
            <person name="Popov V.N."/>
        </authorList>
    </citation>
    <scope>NUCLEOTIDE SEQUENCE [LARGE SCALE GENOMIC DNA]</scope>
</reference>